<feature type="transmembrane region" description="Helical" evidence="8">
    <location>
        <begin position="15"/>
        <end position="40"/>
    </location>
</feature>
<dbReference type="PROSITE" id="PS50928">
    <property type="entry name" value="ABC_TM1"/>
    <property type="match status" value="1"/>
</dbReference>
<name>A0A366ICG8_9MICO</name>
<sequence length="287" mass="30598">MAGKNTFARRTPTDIALHVWGTIVFIYLFVPIAVIVAYSFNNGKVLANFQDFGLGAYISGINNDVIISSVVTSLQAALGTAVVATIFGTLGGVALARSRRGAWWALGLTALLGLTLVTPEIVDGISFLPWFVTVGVDWGVTPLNNGLVRLIISHAMFSMAIVTFIVRARLAGIDTRLEDAAADLGATPWNRFKDITLPIAAPGIFAGALMSFTVSLDNTILSSFVQQPGYTPWPVYIFSAVRVALRPEVAAISTLMFLLTLLALAFVGFVLRRSGGSSTEIIKTMAA</sequence>
<keyword evidence="4" id="KW-1003">Cell membrane</keyword>
<evidence type="ECO:0000256" key="3">
    <source>
        <dbReference type="ARBA" id="ARBA00022448"/>
    </source>
</evidence>
<dbReference type="CDD" id="cd06261">
    <property type="entry name" value="TM_PBP2"/>
    <property type="match status" value="1"/>
</dbReference>
<feature type="domain" description="ABC transmembrane type-1" evidence="9">
    <location>
        <begin position="70"/>
        <end position="268"/>
    </location>
</feature>
<organism evidence="10 11">
    <name type="scientific">Brevibacterium celere</name>
    <dbReference type="NCBI Taxonomy" id="225845"/>
    <lineage>
        <taxon>Bacteria</taxon>
        <taxon>Bacillati</taxon>
        <taxon>Actinomycetota</taxon>
        <taxon>Actinomycetes</taxon>
        <taxon>Micrococcales</taxon>
        <taxon>Brevibacteriaceae</taxon>
        <taxon>Brevibacterium</taxon>
    </lineage>
</organism>
<accession>A0A366ICG8</accession>
<keyword evidence="5 8" id="KW-0812">Transmembrane</keyword>
<dbReference type="SUPFAM" id="SSF161098">
    <property type="entry name" value="MetI-like"/>
    <property type="match status" value="1"/>
</dbReference>
<evidence type="ECO:0000313" key="11">
    <source>
        <dbReference type="Proteomes" id="UP000253509"/>
    </source>
</evidence>
<evidence type="ECO:0000256" key="8">
    <source>
        <dbReference type="RuleBase" id="RU363032"/>
    </source>
</evidence>
<evidence type="ECO:0000256" key="7">
    <source>
        <dbReference type="ARBA" id="ARBA00023136"/>
    </source>
</evidence>
<evidence type="ECO:0000313" key="10">
    <source>
        <dbReference type="EMBL" id="RBP68540.1"/>
    </source>
</evidence>
<evidence type="ECO:0000256" key="5">
    <source>
        <dbReference type="ARBA" id="ARBA00022692"/>
    </source>
</evidence>
<dbReference type="Pfam" id="PF00528">
    <property type="entry name" value="BPD_transp_1"/>
    <property type="match status" value="1"/>
</dbReference>
<dbReference type="Proteomes" id="UP000253509">
    <property type="component" value="Unassembled WGS sequence"/>
</dbReference>
<dbReference type="GO" id="GO:0055085">
    <property type="term" value="P:transmembrane transport"/>
    <property type="evidence" value="ECO:0007669"/>
    <property type="project" value="InterPro"/>
</dbReference>
<evidence type="ECO:0000256" key="2">
    <source>
        <dbReference type="ARBA" id="ARBA00007069"/>
    </source>
</evidence>
<comment type="caution">
    <text evidence="10">The sequence shown here is derived from an EMBL/GenBank/DDBJ whole genome shotgun (WGS) entry which is preliminary data.</text>
</comment>
<gene>
    <name evidence="10" type="ORF">DFO65_11813</name>
</gene>
<comment type="similarity">
    <text evidence="2">Belongs to the binding-protein-dependent transport system permease family. CysTW subfamily.</text>
</comment>
<dbReference type="PANTHER" id="PTHR43848:SF2">
    <property type="entry name" value="PUTRESCINE TRANSPORT SYSTEM PERMEASE PROTEIN POTI"/>
    <property type="match status" value="1"/>
</dbReference>
<dbReference type="AlphaFoldDB" id="A0A366ICG8"/>
<keyword evidence="11" id="KW-1185">Reference proteome</keyword>
<keyword evidence="7 8" id="KW-0472">Membrane</keyword>
<comment type="subcellular location">
    <subcellularLocation>
        <location evidence="1 8">Cell membrane</location>
        <topology evidence="1 8">Multi-pass membrane protein</topology>
    </subcellularLocation>
</comment>
<keyword evidence="6 8" id="KW-1133">Transmembrane helix</keyword>
<dbReference type="GO" id="GO:0005886">
    <property type="term" value="C:plasma membrane"/>
    <property type="evidence" value="ECO:0007669"/>
    <property type="project" value="UniProtKB-SubCell"/>
</dbReference>
<evidence type="ECO:0000256" key="1">
    <source>
        <dbReference type="ARBA" id="ARBA00004651"/>
    </source>
</evidence>
<dbReference type="InterPro" id="IPR035906">
    <property type="entry name" value="MetI-like_sf"/>
</dbReference>
<proteinExistence type="inferred from homology"/>
<dbReference type="RefSeq" id="WP_113905585.1">
    <property type="nucleotide sequence ID" value="NZ_QNSB01000018.1"/>
</dbReference>
<feature type="transmembrane region" description="Helical" evidence="8">
    <location>
        <begin position="147"/>
        <end position="166"/>
    </location>
</feature>
<feature type="transmembrane region" description="Helical" evidence="8">
    <location>
        <begin position="249"/>
        <end position="271"/>
    </location>
</feature>
<keyword evidence="3 8" id="KW-0813">Transport</keyword>
<reference evidence="10 11" key="1">
    <citation type="submission" date="2018-06" db="EMBL/GenBank/DDBJ databases">
        <title>Freshwater and sediment microbial communities from various areas in North America, analyzing microbe dynamics in response to fracking.</title>
        <authorList>
            <person name="Lamendella R."/>
        </authorList>
    </citation>
    <scope>NUCLEOTIDE SEQUENCE [LARGE SCALE GENOMIC DNA]</scope>
    <source>
        <strain evidence="10 11">3b_TX</strain>
    </source>
</reference>
<feature type="transmembrane region" description="Helical" evidence="8">
    <location>
        <begin position="103"/>
        <end position="127"/>
    </location>
</feature>
<evidence type="ECO:0000256" key="4">
    <source>
        <dbReference type="ARBA" id="ARBA00022475"/>
    </source>
</evidence>
<dbReference type="Gene3D" id="1.10.3720.10">
    <property type="entry name" value="MetI-like"/>
    <property type="match status" value="1"/>
</dbReference>
<evidence type="ECO:0000256" key="6">
    <source>
        <dbReference type="ARBA" id="ARBA00022989"/>
    </source>
</evidence>
<dbReference type="InterPro" id="IPR051789">
    <property type="entry name" value="Bact_Polyamine_Transport"/>
</dbReference>
<dbReference type="InterPro" id="IPR000515">
    <property type="entry name" value="MetI-like"/>
</dbReference>
<feature type="transmembrane region" description="Helical" evidence="8">
    <location>
        <begin position="195"/>
        <end position="214"/>
    </location>
</feature>
<dbReference type="PANTHER" id="PTHR43848">
    <property type="entry name" value="PUTRESCINE TRANSPORT SYSTEM PERMEASE PROTEIN POTI"/>
    <property type="match status" value="1"/>
</dbReference>
<evidence type="ECO:0000259" key="9">
    <source>
        <dbReference type="PROSITE" id="PS50928"/>
    </source>
</evidence>
<protein>
    <submittedName>
        <fullName evidence="10">Spermidine/putrescine transport system permease protein/putrescine transport system permease protein</fullName>
    </submittedName>
</protein>
<dbReference type="EMBL" id="QNSB01000018">
    <property type="protein sequence ID" value="RBP68540.1"/>
    <property type="molecule type" value="Genomic_DNA"/>
</dbReference>
<feature type="transmembrane region" description="Helical" evidence="8">
    <location>
        <begin position="77"/>
        <end position="96"/>
    </location>
</feature>